<evidence type="ECO:0000313" key="1">
    <source>
        <dbReference type="EMBL" id="MED6187206.1"/>
    </source>
</evidence>
<comment type="caution">
    <text evidence="1">The sequence shown here is derived from an EMBL/GenBank/DDBJ whole genome shotgun (WGS) entry which is preliminary data.</text>
</comment>
<name>A0ABU6WP79_9FABA</name>
<feature type="non-terminal residue" evidence="1">
    <location>
        <position position="132"/>
    </location>
</feature>
<organism evidence="1 2">
    <name type="scientific">Stylosanthes scabra</name>
    <dbReference type="NCBI Taxonomy" id="79078"/>
    <lineage>
        <taxon>Eukaryota</taxon>
        <taxon>Viridiplantae</taxon>
        <taxon>Streptophyta</taxon>
        <taxon>Embryophyta</taxon>
        <taxon>Tracheophyta</taxon>
        <taxon>Spermatophyta</taxon>
        <taxon>Magnoliopsida</taxon>
        <taxon>eudicotyledons</taxon>
        <taxon>Gunneridae</taxon>
        <taxon>Pentapetalae</taxon>
        <taxon>rosids</taxon>
        <taxon>fabids</taxon>
        <taxon>Fabales</taxon>
        <taxon>Fabaceae</taxon>
        <taxon>Papilionoideae</taxon>
        <taxon>50 kb inversion clade</taxon>
        <taxon>dalbergioids sensu lato</taxon>
        <taxon>Dalbergieae</taxon>
        <taxon>Pterocarpus clade</taxon>
        <taxon>Stylosanthes</taxon>
    </lineage>
</organism>
<keyword evidence="2" id="KW-1185">Reference proteome</keyword>
<evidence type="ECO:0000313" key="2">
    <source>
        <dbReference type="Proteomes" id="UP001341840"/>
    </source>
</evidence>
<evidence type="ECO:0008006" key="3">
    <source>
        <dbReference type="Google" id="ProtNLM"/>
    </source>
</evidence>
<accession>A0ABU6WP79</accession>
<sequence>MEPPFMTVDDYEYEYGDALVYDENYSGNEAYLEDEEELGEELENEEVLEELEDYGEEFEEHDYDEAYGLNSVEDLLKLDFSCIGEVEIDKFHFGTLPIALEFYNKFAKSQGFSARKHKNWKDSNKETYIQRF</sequence>
<gene>
    <name evidence="1" type="ORF">PIB30_074275</name>
</gene>
<reference evidence="1 2" key="1">
    <citation type="journal article" date="2023" name="Plants (Basel)">
        <title>Bridging the Gap: Combining Genomics and Transcriptomics Approaches to Understand Stylosanthes scabra, an Orphan Legume from the Brazilian Caatinga.</title>
        <authorList>
            <person name="Ferreira-Neto J.R.C."/>
            <person name="da Silva M.D."/>
            <person name="Binneck E."/>
            <person name="de Melo N.F."/>
            <person name="da Silva R.H."/>
            <person name="de Melo A.L.T.M."/>
            <person name="Pandolfi V."/>
            <person name="Bustamante F.O."/>
            <person name="Brasileiro-Vidal A.C."/>
            <person name="Benko-Iseppon A.M."/>
        </authorList>
    </citation>
    <scope>NUCLEOTIDE SEQUENCE [LARGE SCALE GENOMIC DNA]</scope>
    <source>
        <tissue evidence="1">Leaves</tissue>
    </source>
</reference>
<dbReference type="Proteomes" id="UP001341840">
    <property type="component" value="Unassembled WGS sequence"/>
</dbReference>
<proteinExistence type="predicted"/>
<protein>
    <recommendedName>
        <fullName evidence="3">FAR1 domain-containing protein</fullName>
    </recommendedName>
</protein>
<dbReference type="EMBL" id="JASCZI010182162">
    <property type="protein sequence ID" value="MED6187206.1"/>
    <property type="molecule type" value="Genomic_DNA"/>
</dbReference>